<evidence type="ECO:0000313" key="2">
    <source>
        <dbReference type="Proteomes" id="UP001148737"/>
    </source>
</evidence>
<reference evidence="1" key="1">
    <citation type="submission" date="2022-07" db="EMBL/GenBank/DDBJ databases">
        <title>Genome Sequence of Lecanicillium saksenae.</title>
        <authorList>
            <person name="Buettner E."/>
        </authorList>
    </citation>
    <scope>NUCLEOTIDE SEQUENCE</scope>
    <source>
        <strain evidence="1">VT-O1</strain>
    </source>
</reference>
<dbReference type="EMBL" id="JANAKD010000804">
    <property type="protein sequence ID" value="KAJ3488123.1"/>
    <property type="molecule type" value="Genomic_DNA"/>
</dbReference>
<accession>A0ACC1QTA2</accession>
<protein>
    <submittedName>
        <fullName evidence="1">Uncharacterized protein</fullName>
    </submittedName>
</protein>
<comment type="caution">
    <text evidence="1">The sequence shown here is derived from an EMBL/GenBank/DDBJ whole genome shotgun (WGS) entry which is preliminary data.</text>
</comment>
<name>A0ACC1QTA2_9HYPO</name>
<dbReference type="Proteomes" id="UP001148737">
    <property type="component" value="Unassembled WGS sequence"/>
</dbReference>
<organism evidence="1 2">
    <name type="scientific">Lecanicillium saksenae</name>
    <dbReference type="NCBI Taxonomy" id="468837"/>
    <lineage>
        <taxon>Eukaryota</taxon>
        <taxon>Fungi</taxon>
        <taxon>Dikarya</taxon>
        <taxon>Ascomycota</taxon>
        <taxon>Pezizomycotina</taxon>
        <taxon>Sordariomycetes</taxon>
        <taxon>Hypocreomycetidae</taxon>
        <taxon>Hypocreales</taxon>
        <taxon>Cordycipitaceae</taxon>
        <taxon>Lecanicillium</taxon>
    </lineage>
</organism>
<keyword evidence="2" id="KW-1185">Reference proteome</keyword>
<gene>
    <name evidence="1" type="ORF">NLG97_g6256</name>
</gene>
<proteinExistence type="predicted"/>
<evidence type="ECO:0000313" key="1">
    <source>
        <dbReference type="EMBL" id="KAJ3488123.1"/>
    </source>
</evidence>
<sequence>MPPPRPVHPGVMFDMLKIRRLVDEAAKLLVHADGNPLDIVQSQFGAYSVQRLREMACQKLSEAYRVDETLCSVLTLQPSAGFDDVASQVLDEDPSNYDAEYVHFFHEKTKPQQLPDTKSLALLQGIMLSGHKPEALRTRAAVRVFMGGFRHHYSHLTRPISDLTSALFQHRFKKQFGIPLPPKDAATSRNNVDMEFGEMTKLLCERLGDGSAPKQDAQAEAKPESAPSVAPKESRRKKTPKKEDVRKTIVDPKLIPECLAFTRRSDPQSNAQYASERLLRVYARLAKDDLMDFICNLQYSPDWPVSTAADFVIYRKKVVAGENARKIGLRKIPQEVPQNRIYQLSDLFARLPPANLPPYPPEVIITKRWPEPATNITEITSAVMGEIRESPSVCEIVTYHPLLLEALHALLLCHCLLRTPPEEIQQHAYMVARLSRLCDGFPAFEVGYPSSRYDWIDVLKKPTSKTGLLPLVATWEELCSPKYLMMCSNSAGTRLNDVFDAVSSQTVGVNAEQSLSTAFEAYLETVDWSEATSPKPTAKAVGKVFDSPGSRLPLRSGHEIGHRLSFGTGCADLISRWLNAGLQSHSTEAKKVVKPAKGKQVAKP</sequence>